<dbReference type="EMBL" id="MLGG01000021">
    <property type="protein sequence ID" value="KAK1456436.1"/>
    <property type="molecule type" value="Genomic_DNA"/>
</dbReference>
<protein>
    <submittedName>
        <fullName evidence="1">Uncharacterized protein</fullName>
    </submittedName>
</protein>
<gene>
    <name evidence="1" type="ORF">CMEL01_16449</name>
</gene>
<keyword evidence="2" id="KW-1185">Reference proteome</keyword>
<name>A0AAI9UFP2_9PEZI</name>
<evidence type="ECO:0000313" key="1">
    <source>
        <dbReference type="EMBL" id="KAK1456436.1"/>
    </source>
</evidence>
<dbReference type="AlphaFoldDB" id="A0AAI9UFP2"/>
<dbReference type="Proteomes" id="UP001239795">
    <property type="component" value="Unassembled WGS sequence"/>
</dbReference>
<organism evidence="1 2">
    <name type="scientific">Colletotrichum melonis</name>
    <dbReference type="NCBI Taxonomy" id="1209925"/>
    <lineage>
        <taxon>Eukaryota</taxon>
        <taxon>Fungi</taxon>
        <taxon>Dikarya</taxon>
        <taxon>Ascomycota</taxon>
        <taxon>Pezizomycotina</taxon>
        <taxon>Sordariomycetes</taxon>
        <taxon>Hypocreomycetidae</taxon>
        <taxon>Glomerellales</taxon>
        <taxon>Glomerellaceae</taxon>
        <taxon>Colletotrichum</taxon>
        <taxon>Colletotrichum acutatum species complex</taxon>
    </lineage>
</organism>
<evidence type="ECO:0000313" key="2">
    <source>
        <dbReference type="Proteomes" id="UP001239795"/>
    </source>
</evidence>
<comment type="caution">
    <text evidence="1">The sequence shown here is derived from an EMBL/GenBank/DDBJ whole genome shotgun (WGS) entry which is preliminary data.</text>
</comment>
<proteinExistence type="predicted"/>
<sequence length="91" mass="9797">MSSLALPMKHTEVVLPMYTTYAYSAQLGKPEHAISLAKRCFGTLKTPQPAPTHDLMTPQSCCTPYGPRLVAGFHPAPTGTSRSVTSGDNMF</sequence>
<accession>A0AAI9UFP2</accession>
<reference evidence="1 2" key="1">
    <citation type="submission" date="2016-10" db="EMBL/GenBank/DDBJ databases">
        <title>The genome sequence of Colletotrichum fioriniae PJ7.</title>
        <authorList>
            <person name="Baroncelli R."/>
        </authorList>
    </citation>
    <scope>NUCLEOTIDE SEQUENCE [LARGE SCALE GENOMIC DNA]</scope>
    <source>
        <strain evidence="1">Col 31</strain>
    </source>
</reference>